<proteinExistence type="predicted"/>
<evidence type="ECO:0000313" key="6">
    <source>
        <dbReference type="EMBL" id="MFC3033857.1"/>
    </source>
</evidence>
<comment type="subcellular location">
    <subcellularLocation>
        <location evidence="1">Membrane</location>
    </subcellularLocation>
</comment>
<keyword evidence="4 5" id="KW-0472">Membrane</keyword>
<feature type="transmembrane region" description="Helical" evidence="5">
    <location>
        <begin position="69"/>
        <end position="98"/>
    </location>
</feature>
<evidence type="ECO:0000313" key="7">
    <source>
        <dbReference type="Proteomes" id="UP001595453"/>
    </source>
</evidence>
<dbReference type="EMBL" id="JBHRSD010000028">
    <property type="protein sequence ID" value="MFC3033857.1"/>
    <property type="molecule type" value="Genomic_DNA"/>
</dbReference>
<dbReference type="Gene3D" id="1.20.120.550">
    <property type="entry name" value="Membrane associated eicosanoid/glutathione metabolism-like domain"/>
    <property type="match status" value="1"/>
</dbReference>
<gene>
    <name evidence="6" type="ORF">ACFOEE_15145</name>
</gene>
<reference evidence="7" key="1">
    <citation type="journal article" date="2019" name="Int. J. Syst. Evol. Microbiol.">
        <title>The Global Catalogue of Microorganisms (GCM) 10K type strain sequencing project: providing services to taxonomists for standard genome sequencing and annotation.</title>
        <authorList>
            <consortium name="The Broad Institute Genomics Platform"/>
            <consortium name="The Broad Institute Genome Sequencing Center for Infectious Disease"/>
            <person name="Wu L."/>
            <person name="Ma J."/>
        </authorList>
    </citation>
    <scope>NUCLEOTIDE SEQUENCE [LARGE SCALE GENOMIC DNA]</scope>
    <source>
        <strain evidence="7">KCTC 42730</strain>
    </source>
</reference>
<evidence type="ECO:0000256" key="1">
    <source>
        <dbReference type="ARBA" id="ARBA00004370"/>
    </source>
</evidence>
<keyword evidence="2 5" id="KW-0812">Transmembrane</keyword>
<keyword evidence="3 5" id="KW-1133">Transmembrane helix</keyword>
<evidence type="ECO:0000256" key="3">
    <source>
        <dbReference type="ARBA" id="ARBA00022989"/>
    </source>
</evidence>
<comment type="caution">
    <text evidence="6">The sequence shown here is derived from an EMBL/GenBank/DDBJ whole genome shotgun (WGS) entry which is preliminary data.</text>
</comment>
<sequence length="138" mass="15800">MLEKFLVLTVFAQVMLTFSVMYIMGKRRFAAAKEHLIEKSAFTAMRLDSAPDEVRIADRHFINQFEIPTLFYVAAVTALAVKAVSVWFVAFSLVFVITRYAHSVVHLGKNQVLLRYRLFLIGCVMCLAQWLVLLINLL</sequence>
<name>A0ABV7CMK9_9GAMM</name>
<dbReference type="RefSeq" id="WP_377126037.1">
    <property type="nucleotide sequence ID" value="NZ_JBHRSD010000028.1"/>
</dbReference>
<keyword evidence="7" id="KW-1185">Reference proteome</keyword>
<dbReference type="SUPFAM" id="SSF161084">
    <property type="entry name" value="MAPEG domain-like"/>
    <property type="match status" value="1"/>
</dbReference>
<evidence type="ECO:0000256" key="5">
    <source>
        <dbReference type="SAM" id="Phobius"/>
    </source>
</evidence>
<organism evidence="6 7">
    <name type="scientific">Pseudoalteromonas fenneropenaei</name>
    <dbReference type="NCBI Taxonomy" id="1737459"/>
    <lineage>
        <taxon>Bacteria</taxon>
        <taxon>Pseudomonadati</taxon>
        <taxon>Pseudomonadota</taxon>
        <taxon>Gammaproteobacteria</taxon>
        <taxon>Alteromonadales</taxon>
        <taxon>Pseudoalteromonadaceae</taxon>
        <taxon>Pseudoalteromonas</taxon>
    </lineage>
</organism>
<evidence type="ECO:0000256" key="2">
    <source>
        <dbReference type="ARBA" id="ARBA00022692"/>
    </source>
</evidence>
<accession>A0ABV7CMK9</accession>
<feature type="transmembrane region" description="Helical" evidence="5">
    <location>
        <begin position="118"/>
        <end position="137"/>
    </location>
</feature>
<dbReference type="Pfam" id="PF01124">
    <property type="entry name" value="MAPEG"/>
    <property type="match status" value="1"/>
</dbReference>
<feature type="transmembrane region" description="Helical" evidence="5">
    <location>
        <begin position="6"/>
        <end position="25"/>
    </location>
</feature>
<evidence type="ECO:0000256" key="4">
    <source>
        <dbReference type="ARBA" id="ARBA00023136"/>
    </source>
</evidence>
<dbReference type="InterPro" id="IPR001129">
    <property type="entry name" value="Membr-assoc_MAPEG"/>
</dbReference>
<dbReference type="Proteomes" id="UP001595453">
    <property type="component" value="Unassembled WGS sequence"/>
</dbReference>
<protein>
    <submittedName>
        <fullName evidence="6">MAPEG family protein</fullName>
    </submittedName>
</protein>
<dbReference type="InterPro" id="IPR023352">
    <property type="entry name" value="MAPEG-like_dom_sf"/>
</dbReference>